<dbReference type="GO" id="GO:0016787">
    <property type="term" value="F:hydrolase activity"/>
    <property type="evidence" value="ECO:0007669"/>
    <property type="project" value="UniProtKB-KW"/>
</dbReference>
<keyword evidence="4" id="KW-1185">Reference proteome</keyword>
<dbReference type="Gene3D" id="3.40.50.850">
    <property type="entry name" value="Isochorismatase-like"/>
    <property type="match status" value="1"/>
</dbReference>
<feature type="domain" description="Isochorismatase-like" evidence="2">
    <location>
        <begin position="4"/>
        <end position="145"/>
    </location>
</feature>
<evidence type="ECO:0000259" key="2">
    <source>
        <dbReference type="Pfam" id="PF00857"/>
    </source>
</evidence>
<dbReference type="InterPro" id="IPR036380">
    <property type="entry name" value="Isochorismatase-like_sf"/>
</dbReference>
<dbReference type="Pfam" id="PF00857">
    <property type="entry name" value="Isochorismatase"/>
    <property type="match status" value="1"/>
</dbReference>
<sequence length="177" mass="20368">MKRALLIIDVQYALFDIPPEPDQATEVINHLNQLSEKARQQHAPVIFVQHEDDDFIAYQSQNWQLDKRLIQRDGDYYIRKTTPDSFYKTNLNELLTKLGVTDLVIAGYASEYCVDTTVRKAASLKYNVILASDAHTTHDKPHLTAQQIRKHHTMTLSTMMSFDATIEAKLTKDITFE</sequence>
<gene>
    <name evidence="3" type="ORF">IPMB12_07350</name>
</gene>
<dbReference type="InterPro" id="IPR000868">
    <property type="entry name" value="Isochorismatase-like_dom"/>
</dbReference>
<evidence type="ECO:0000256" key="1">
    <source>
        <dbReference type="ARBA" id="ARBA00022801"/>
    </source>
</evidence>
<dbReference type="RefSeq" id="WP_166916403.1">
    <property type="nucleotide sequence ID" value="NZ_CP050253.1"/>
</dbReference>
<keyword evidence="1 3" id="KW-0378">Hydrolase</keyword>
<dbReference type="EMBL" id="CP050253">
    <property type="protein sequence ID" value="QIQ21514.1"/>
    <property type="molecule type" value="Genomic_DNA"/>
</dbReference>
<dbReference type="KEGG" id="orb:IPMB12_07350"/>
<protein>
    <submittedName>
        <fullName evidence="3">Cysteine hydrolase</fullName>
    </submittedName>
</protein>
<dbReference type="Proteomes" id="UP000501168">
    <property type="component" value="Chromosome"/>
</dbReference>
<dbReference type="InParanoid" id="A0A6G9ICT4"/>
<accession>A0A6G9ICT4</accession>
<reference evidence="3 4" key="1">
    <citation type="submission" date="2020-03" db="EMBL/GenBank/DDBJ databases">
        <title>Complete genome sequence of Orbus sp. IPMB12 (BCRC 80908).</title>
        <authorList>
            <person name="Lo W.-S."/>
            <person name="Chang T.-H."/>
            <person name="Kuo C.-H."/>
        </authorList>
    </citation>
    <scope>NUCLEOTIDE SEQUENCE [LARGE SCALE GENOMIC DNA]</scope>
    <source>
        <strain evidence="3 4">IPMB12</strain>
    </source>
</reference>
<dbReference type="CDD" id="cd01014">
    <property type="entry name" value="nicotinamidase_related"/>
    <property type="match status" value="1"/>
</dbReference>
<proteinExistence type="predicted"/>
<evidence type="ECO:0000313" key="4">
    <source>
        <dbReference type="Proteomes" id="UP000501168"/>
    </source>
</evidence>
<dbReference type="PANTHER" id="PTHR43540:SF14">
    <property type="entry name" value="ISOCHORISMATASE"/>
    <property type="match status" value="1"/>
</dbReference>
<organism evidence="3 4">
    <name type="scientific">Zophobihabitans entericus</name>
    <dbReference type="NCBI Taxonomy" id="1635327"/>
    <lineage>
        <taxon>Bacteria</taxon>
        <taxon>Pseudomonadati</taxon>
        <taxon>Pseudomonadota</taxon>
        <taxon>Gammaproteobacteria</taxon>
        <taxon>Orbales</taxon>
        <taxon>Orbaceae</taxon>
        <taxon>Zophobihabitans</taxon>
    </lineage>
</organism>
<dbReference type="InterPro" id="IPR050272">
    <property type="entry name" value="Isochorismatase-like_hydrls"/>
</dbReference>
<name>A0A6G9ICT4_9GAMM</name>
<evidence type="ECO:0000313" key="3">
    <source>
        <dbReference type="EMBL" id="QIQ21514.1"/>
    </source>
</evidence>
<dbReference type="AlphaFoldDB" id="A0A6G9ICT4"/>
<dbReference type="PANTHER" id="PTHR43540">
    <property type="entry name" value="PEROXYUREIDOACRYLATE/UREIDOACRYLATE AMIDOHYDROLASE-RELATED"/>
    <property type="match status" value="1"/>
</dbReference>
<dbReference type="FunCoup" id="A0A6G9ICT4">
    <property type="interactions" value="71"/>
</dbReference>
<dbReference type="SUPFAM" id="SSF52499">
    <property type="entry name" value="Isochorismatase-like hydrolases"/>
    <property type="match status" value="1"/>
</dbReference>